<protein>
    <recommendedName>
        <fullName evidence="3">Lipid/polyisoprenoid-binding YceI-like domain-containing protein</fullName>
    </recommendedName>
</protein>
<accession>A0ABR6HJ36</accession>
<gene>
    <name evidence="1" type="ORF">FHS00_000124</name>
</gene>
<reference evidence="1 2" key="1">
    <citation type="submission" date="2020-08" db="EMBL/GenBank/DDBJ databases">
        <title>Genomic Encyclopedia of Type Strains, Phase III (KMG-III): the genomes of soil and plant-associated and newly described type strains.</title>
        <authorList>
            <person name="Whitman W."/>
        </authorList>
    </citation>
    <scope>NUCLEOTIDE SEQUENCE [LARGE SCALE GENOMIC DNA]</scope>
    <source>
        <strain evidence="1 2">CECT 8572</strain>
    </source>
</reference>
<dbReference type="RefSeq" id="WP_183468873.1">
    <property type="nucleotide sequence ID" value="NZ_JACIBX010000001.1"/>
</dbReference>
<name>A0ABR6HJ36_9RHOB</name>
<evidence type="ECO:0000313" key="1">
    <source>
        <dbReference type="EMBL" id="MBB3710571.1"/>
    </source>
</evidence>
<proteinExistence type="predicted"/>
<organism evidence="1 2">
    <name type="scientific">Limimaricola variabilis</name>
    <dbReference type="NCBI Taxonomy" id="1492771"/>
    <lineage>
        <taxon>Bacteria</taxon>
        <taxon>Pseudomonadati</taxon>
        <taxon>Pseudomonadota</taxon>
        <taxon>Alphaproteobacteria</taxon>
        <taxon>Rhodobacterales</taxon>
        <taxon>Paracoccaceae</taxon>
        <taxon>Limimaricola</taxon>
    </lineage>
</organism>
<evidence type="ECO:0000313" key="2">
    <source>
        <dbReference type="Proteomes" id="UP000576152"/>
    </source>
</evidence>
<dbReference type="EMBL" id="JACIBX010000001">
    <property type="protein sequence ID" value="MBB3710571.1"/>
    <property type="molecule type" value="Genomic_DNA"/>
</dbReference>
<dbReference type="Proteomes" id="UP000576152">
    <property type="component" value="Unassembled WGS sequence"/>
</dbReference>
<dbReference type="PROSITE" id="PS51257">
    <property type="entry name" value="PROKAR_LIPOPROTEIN"/>
    <property type="match status" value="1"/>
</dbReference>
<sequence length="200" mass="20327">MANGGSRVLAGAIVLAGCGGGGDEASPPPPAFDRSDFGALSALAPATDLPMRGGARYAGGFVADIRHADVTPSGRIDGELTLDLDFADRNVTLPIEGRLERISGEFLGQAVAIDTLPLVPGAGQLALTREGAAMRGEVTAGFGDDLALAGERRRLDIDIESPLRGPGGRALAGPVSGTILTAPFTDQSHVLTGQFHATSD</sequence>
<evidence type="ECO:0008006" key="3">
    <source>
        <dbReference type="Google" id="ProtNLM"/>
    </source>
</evidence>
<comment type="caution">
    <text evidence="1">The sequence shown here is derived from an EMBL/GenBank/DDBJ whole genome shotgun (WGS) entry which is preliminary data.</text>
</comment>
<keyword evidence="2" id="KW-1185">Reference proteome</keyword>